<name>A0ABQ3WJ32_9ACTN</name>
<sequence>MLIMVCESLKRFTLKFFYALLGVRSYRLRGHTAVESNLDRLDVIGRQVPPVPSGLIDVWACLALCLSVGAL</sequence>
<comment type="caution">
    <text evidence="1">The sequence shown here is derived from an EMBL/GenBank/DDBJ whole genome shotgun (WGS) entry which is preliminary data.</text>
</comment>
<accession>A0ABQ3WJ32</accession>
<evidence type="ECO:0000313" key="1">
    <source>
        <dbReference type="EMBL" id="GID46230.1"/>
    </source>
</evidence>
<proteinExistence type="predicted"/>
<protein>
    <submittedName>
        <fullName evidence="1">Uncharacterized protein</fullName>
    </submittedName>
</protein>
<organism evidence="1">
    <name type="scientific">Actinoplanes campanulatus</name>
    <dbReference type="NCBI Taxonomy" id="113559"/>
    <lineage>
        <taxon>Bacteria</taxon>
        <taxon>Bacillati</taxon>
        <taxon>Actinomycetota</taxon>
        <taxon>Actinomycetes</taxon>
        <taxon>Micromonosporales</taxon>
        <taxon>Micromonosporaceae</taxon>
        <taxon>Actinoplanes</taxon>
    </lineage>
</organism>
<reference evidence="1" key="1">
    <citation type="submission" date="2021-01" db="EMBL/GenBank/DDBJ databases">
        <title>Whole genome shotgun sequence of Actinoplanes capillaceus NBRC 16408.</title>
        <authorList>
            <person name="Komaki H."/>
            <person name="Tamura T."/>
        </authorList>
    </citation>
    <scope>NUCLEOTIDE SEQUENCE [LARGE SCALE GENOMIC DNA]</scope>
    <source>
        <strain evidence="1">NBRC 16408</strain>
    </source>
</reference>
<dbReference type="EMBL" id="BOMF01000069">
    <property type="protein sequence ID" value="GID46230.1"/>
    <property type="molecule type" value="Genomic_DNA"/>
</dbReference>
<gene>
    <name evidence="1" type="ORF">Aca07nite_35050</name>
</gene>